<evidence type="ECO:0000259" key="2">
    <source>
        <dbReference type="Pfam" id="PF08906"/>
    </source>
</evidence>
<evidence type="ECO:0000313" key="3">
    <source>
        <dbReference type="EMBL" id="MBI1645797.1"/>
    </source>
</evidence>
<dbReference type="RefSeq" id="WP_198465776.1">
    <property type="nucleotide sequence ID" value="NZ_JAEFDC010000001.1"/>
</dbReference>
<feature type="domain" description="GAD-related" evidence="1">
    <location>
        <begin position="12"/>
        <end position="99"/>
    </location>
</feature>
<dbReference type="EMBL" id="JAEFDC010000001">
    <property type="protein sequence ID" value="MBI1645797.1"/>
    <property type="molecule type" value="Genomic_DNA"/>
</dbReference>
<gene>
    <name evidence="3" type="ORF">I7X30_01795</name>
</gene>
<dbReference type="Pfam" id="PF08887">
    <property type="entry name" value="GAD-like"/>
    <property type="match status" value="1"/>
</dbReference>
<keyword evidence="4" id="KW-1185">Reference proteome</keyword>
<accession>A0ABS0SK44</accession>
<organism evidence="3 4">
    <name type="scientific">Capnocytophaga periodontitidis</name>
    <dbReference type="NCBI Taxonomy" id="2795027"/>
    <lineage>
        <taxon>Bacteria</taxon>
        <taxon>Pseudomonadati</taxon>
        <taxon>Bacteroidota</taxon>
        <taxon>Flavobacteriia</taxon>
        <taxon>Flavobacteriales</taxon>
        <taxon>Flavobacteriaceae</taxon>
        <taxon>Capnocytophaga</taxon>
    </lineage>
</organism>
<name>A0ABS0SK44_9FLAO</name>
<dbReference type="Proteomes" id="UP000641139">
    <property type="component" value="Unassembled WGS sequence"/>
</dbReference>
<dbReference type="Pfam" id="PF08906">
    <property type="entry name" value="T6SS_Tdi1_C"/>
    <property type="match status" value="1"/>
</dbReference>
<reference evidence="3 4" key="1">
    <citation type="journal article" date="2021" name="Int. J. Syst. Evol. Microbiol.">
        <title>Capnocytophaga periodontitidis sp. nov., isolated from subgingival plaque of periodontitis patient.</title>
        <authorList>
            <person name="Zhang Y."/>
            <person name="Qiao D."/>
            <person name="Shi W."/>
            <person name="Wu D."/>
            <person name="Cai M."/>
        </authorList>
    </citation>
    <scope>NUCLEOTIDE SEQUENCE [LARGE SCALE GENOMIC DNA]</scope>
    <source>
        <strain evidence="3 4">051621</strain>
    </source>
</reference>
<protein>
    <submittedName>
        <fullName evidence="3">DUF1851 domain-containing protein</fullName>
    </submittedName>
</protein>
<comment type="caution">
    <text evidence="3">The sequence shown here is derived from an EMBL/GenBank/DDBJ whole genome shotgun (WGS) entry which is preliminary data.</text>
</comment>
<evidence type="ECO:0000313" key="4">
    <source>
        <dbReference type="Proteomes" id="UP000641139"/>
    </source>
</evidence>
<evidence type="ECO:0000259" key="1">
    <source>
        <dbReference type="Pfam" id="PF08887"/>
    </source>
</evidence>
<sequence length="215" mass="24641">MSKLTKQEREDIELFFDRNQDYIKYSDVPQVLIDKYTGVLPEPILEVWRRTGFGIYEHGFVQFVNPDEWTFVFDYIDLINDPVVVIGITALGDLITWEGMGMGGQGNHINVVFVNDCDDDVVSGPDIAFWLGLDFDINMEDETHEDFDFNVKEWRSKNYQKVKRVLPPLAYGQCYGYTPIPALGDKKSYKTLQIVDAKTYVDMIGQASGKIIDLS</sequence>
<proteinExistence type="predicted"/>
<feature type="domain" description="T6SS immunity protein Tdi1 C-terminal" evidence="2">
    <location>
        <begin position="152"/>
        <end position="206"/>
    </location>
</feature>
<dbReference type="InterPro" id="IPR014983">
    <property type="entry name" value="GAD-rel"/>
</dbReference>
<dbReference type="InterPro" id="IPR015002">
    <property type="entry name" value="T6SS_Tdi1_C"/>
</dbReference>